<dbReference type="PANTHER" id="PTHR11161">
    <property type="entry name" value="O-ACYLTRANSFERASE"/>
    <property type="match status" value="1"/>
</dbReference>
<protein>
    <submittedName>
        <fullName evidence="1">Uncharacterized protein</fullName>
    </submittedName>
</protein>
<keyword evidence="2" id="KW-1185">Reference proteome</keyword>
<accession>A0A4Y2J2H7</accession>
<dbReference type="EMBL" id="BGPR01108951">
    <property type="protein sequence ID" value="GBM84373.1"/>
    <property type="molecule type" value="Genomic_DNA"/>
</dbReference>
<dbReference type="AlphaFoldDB" id="A0A4Y2J2H7"/>
<name>A0A4Y2J2H7_ARAVE</name>
<comment type="caution">
    <text evidence="1">The sequence shown here is derived from an EMBL/GenBank/DDBJ whole genome shotgun (WGS) entry which is preliminary data.</text>
</comment>
<sequence>FLEDCKSFLRCFCIVRNGRKILSTAPTEGQIGCFQGLRFLSSAWILAAHIGLLGLGVLRHQGETKHLLDSRASQLLLNGVFAVDIFFVI</sequence>
<proteinExistence type="predicted"/>
<dbReference type="InterPro" id="IPR052728">
    <property type="entry name" value="O2_lipid_transport_reg"/>
</dbReference>
<feature type="non-terminal residue" evidence="1">
    <location>
        <position position="1"/>
    </location>
</feature>
<gene>
    <name evidence="1" type="ORF">AVEN_85379_1</name>
</gene>
<dbReference type="Proteomes" id="UP000499080">
    <property type="component" value="Unassembled WGS sequence"/>
</dbReference>
<dbReference type="PANTHER" id="PTHR11161:SF0">
    <property type="entry name" value="O-ACYLTRANSFERASE LIKE PROTEIN"/>
    <property type="match status" value="1"/>
</dbReference>
<evidence type="ECO:0000313" key="2">
    <source>
        <dbReference type="Proteomes" id="UP000499080"/>
    </source>
</evidence>
<reference evidence="1 2" key="1">
    <citation type="journal article" date="2019" name="Sci. Rep.">
        <title>Orb-weaving spider Araneus ventricosus genome elucidates the spidroin gene catalogue.</title>
        <authorList>
            <person name="Kono N."/>
            <person name="Nakamura H."/>
            <person name="Ohtoshi R."/>
            <person name="Moran D.A.P."/>
            <person name="Shinohara A."/>
            <person name="Yoshida Y."/>
            <person name="Fujiwara M."/>
            <person name="Mori M."/>
            <person name="Tomita M."/>
            <person name="Arakawa K."/>
        </authorList>
    </citation>
    <scope>NUCLEOTIDE SEQUENCE [LARGE SCALE GENOMIC DNA]</scope>
</reference>
<feature type="non-terminal residue" evidence="1">
    <location>
        <position position="89"/>
    </location>
</feature>
<evidence type="ECO:0000313" key="1">
    <source>
        <dbReference type="EMBL" id="GBM84373.1"/>
    </source>
</evidence>
<dbReference type="OrthoDB" id="118951at2759"/>
<organism evidence="1 2">
    <name type="scientific">Araneus ventricosus</name>
    <name type="common">Orbweaver spider</name>
    <name type="synonym">Epeira ventricosa</name>
    <dbReference type="NCBI Taxonomy" id="182803"/>
    <lineage>
        <taxon>Eukaryota</taxon>
        <taxon>Metazoa</taxon>
        <taxon>Ecdysozoa</taxon>
        <taxon>Arthropoda</taxon>
        <taxon>Chelicerata</taxon>
        <taxon>Arachnida</taxon>
        <taxon>Araneae</taxon>
        <taxon>Araneomorphae</taxon>
        <taxon>Entelegynae</taxon>
        <taxon>Araneoidea</taxon>
        <taxon>Araneidae</taxon>
        <taxon>Araneus</taxon>
    </lineage>
</organism>